<keyword evidence="6" id="KW-0630">Potassium</keyword>
<dbReference type="SUPFAM" id="SSF51735">
    <property type="entry name" value="NAD(P)-binding Rossmann-fold domains"/>
    <property type="match status" value="1"/>
</dbReference>
<feature type="transmembrane region" description="Helical" evidence="13">
    <location>
        <begin position="149"/>
        <end position="167"/>
    </location>
</feature>
<evidence type="ECO:0000313" key="16">
    <source>
        <dbReference type="Proteomes" id="UP000663879"/>
    </source>
</evidence>
<feature type="transmembrane region" description="Helical" evidence="13">
    <location>
        <begin position="173"/>
        <end position="192"/>
    </location>
</feature>
<feature type="region of interest" description="Disordered" evidence="12">
    <location>
        <begin position="648"/>
        <end position="701"/>
    </location>
</feature>
<evidence type="ECO:0000256" key="7">
    <source>
        <dbReference type="ARBA" id="ARBA00022989"/>
    </source>
</evidence>
<comment type="caution">
    <text evidence="15">The sequence shown here is derived from an EMBL/GenBank/DDBJ whole genome shotgun (WGS) entry which is preliminary data.</text>
</comment>
<evidence type="ECO:0000256" key="6">
    <source>
        <dbReference type="ARBA" id="ARBA00022958"/>
    </source>
</evidence>
<dbReference type="Pfam" id="PF03493">
    <property type="entry name" value="BK_channel_a"/>
    <property type="match status" value="1"/>
</dbReference>
<evidence type="ECO:0000256" key="1">
    <source>
        <dbReference type="ARBA" id="ARBA00004651"/>
    </source>
</evidence>
<keyword evidence="7 13" id="KW-1133">Transmembrane helix</keyword>
<name>A0A813WBR6_9BILA</name>
<accession>A0A813WBR6</accession>
<dbReference type="Pfam" id="PF07885">
    <property type="entry name" value="Ion_trans_2"/>
    <property type="match status" value="1"/>
</dbReference>
<feature type="compositionally biased region" description="Low complexity" evidence="12">
    <location>
        <begin position="682"/>
        <end position="701"/>
    </location>
</feature>
<dbReference type="FunFam" id="3.40.50.720:FF:000011">
    <property type="entry name" value="Potassium channel subfamily T member 1"/>
    <property type="match status" value="1"/>
</dbReference>
<evidence type="ECO:0000256" key="10">
    <source>
        <dbReference type="ARBA" id="ARBA00023303"/>
    </source>
</evidence>
<dbReference type="Gene3D" id="3.40.50.720">
    <property type="entry name" value="NAD(P)-binding Rossmann-like Domain"/>
    <property type="match status" value="1"/>
</dbReference>
<dbReference type="PANTHER" id="PTHR10027:SF10">
    <property type="entry name" value="SLOWPOKE 2, ISOFORM D"/>
    <property type="match status" value="1"/>
</dbReference>
<dbReference type="InterPro" id="IPR003929">
    <property type="entry name" value="K_chnl_BK_asu"/>
</dbReference>
<dbReference type="AlphaFoldDB" id="A0A813WBR6"/>
<dbReference type="InterPro" id="IPR036291">
    <property type="entry name" value="NAD(P)-bd_dom_sf"/>
</dbReference>
<evidence type="ECO:0000256" key="13">
    <source>
        <dbReference type="SAM" id="Phobius"/>
    </source>
</evidence>
<protein>
    <recommendedName>
        <fullName evidence="14">RCK N-terminal domain-containing protein</fullName>
    </recommendedName>
</protein>
<gene>
    <name evidence="15" type="ORF">OXX778_LOCUS9178</name>
</gene>
<keyword evidence="10" id="KW-0407">Ion channel</keyword>
<feature type="transmembrane region" description="Helical" evidence="13">
    <location>
        <begin position="36"/>
        <end position="55"/>
    </location>
</feature>
<dbReference type="GO" id="GO:0005886">
    <property type="term" value="C:plasma membrane"/>
    <property type="evidence" value="ECO:0007669"/>
    <property type="project" value="UniProtKB-SubCell"/>
</dbReference>
<reference evidence="15" key="1">
    <citation type="submission" date="2021-02" db="EMBL/GenBank/DDBJ databases">
        <authorList>
            <person name="Nowell W R."/>
        </authorList>
    </citation>
    <scope>NUCLEOTIDE SEQUENCE</scope>
    <source>
        <strain evidence="15">Ploen Becks lab</strain>
    </source>
</reference>
<feature type="transmembrane region" description="Helical" evidence="13">
    <location>
        <begin position="118"/>
        <end position="137"/>
    </location>
</feature>
<dbReference type="FunFam" id="1.10.287.70:FF:000058">
    <property type="entry name" value="Potassium sodium-activated channel subfamily T member 2"/>
    <property type="match status" value="1"/>
</dbReference>
<dbReference type="Pfam" id="PF22614">
    <property type="entry name" value="Slo-like_RCK"/>
    <property type="match status" value="1"/>
</dbReference>
<dbReference type="Proteomes" id="UP000663879">
    <property type="component" value="Unassembled WGS sequence"/>
</dbReference>
<dbReference type="GO" id="GO:0015271">
    <property type="term" value="F:outward rectifier potassium channel activity"/>
    <property type="evidence" value="ECO:0007669"/>
    <property type="project" value="TreeGrafter"/>
</dbReference>
<dbReference type="InterPro" id="IPR003148">
    <property type="entry name" value="RCK_N"/>
</dbReference>
<evidence type="ECO:0000256" key="8">
    <source>
        <dbReference type="ARBA" id="ARBA00023065"/>
    </source>
</evidence>
<evidence type="ECO:0000256" key="5">
    <source>
        <dbReference type="ARBA" id="ARBA00022826"/>
    </source>
</evidence>
<evidence type="ECO:0000256" key="4">
    <source>
        <dbReference type="ARBA" id="ARBA00022692"/>
    </source>
</evidence>
<dbReference type="PROSITE" id="PS51201">
    <property type="entry name" value="RCK_N"/>
    <property type="match status" value="1"/>
</dbReference>
<evidence type="ECO:0000313" key="15">
    <source>
        <dbReference type="EMBL" id="CAF0855597.1"/>
    </source>
</evidence>
<feature type="transmembrane region" description="Helical" evidence="13">
    <location>
        <begin position="271"/>
        <end position="288"/>
    </location>
</feature>
<comment type="subcellular location">
    <subcellularLocation>
        <location evidence="1">Cell membrane</location>
        <topology evidence="1">Multi-pass membrane protein</topology>
    </subcellularLocation>
</comment>
<dbReference type="SUPFAM" id="SSF81324">
    <property type="entry name" value="Voltage-gated potassium channels"/>
    <property type="match status" value="1"/>
</dbReference>
<dbReference type="InterPro" id="IPR013099">
    <property type="entry name" value="K_chnl_dom"/>
</dbReference>
<sequence>MKIHCQRLRYASDKTLKEKLEIWFIKDHSKAIRFRIFNLILKLMTCVLYVLEVVIDPVASHYSSSSSHKLIKNPISSFSPDNLLIDSLENSTDLTNYSDLIDWNNVFFVRRDPIIRNIQLIIAVYGLGEAIFYFYLCYNGNFFERIKDIFLFIELITTIPWLIEYTVPEAKDIFIPVFLNCWLIKRLLNYIFRDFNNINIKHHNSVIGQHLISLGTLLSCLIFTSSCGFQHLQRAIPKKSISLFDSLYYIIITFSTVGYGDITPSAWPAKLFMGVIIIVALVVVPTQLEHLASLWFERQNLGASYSTHRAAHERHIVVCSTALQYDLIFDFLNEFYAHRKNQSIHTILLSSSELDIQLRSLLHTPIWKQRVFYIHGSALRDNDLERAKVHQAKAVFIIASRGIDKDLADQHSILRSWAIKDFAPNTPQFVQLFRPENKINIKFAEYLVCEDEFKYALLANNCLCPGISSLITLLLHKSTITQHKEEINLESWQENYSKLAGNEIHSIVAENSKFFQEFIGKSFAEASFLSHKKFNVCLIGVAKPKPKLSEATSRQYINSTMLKQNEDQLSKNTPANSFLNKYILLNPGPSYEIEPNDICFYISLVKEENYNWKAARLKLCNFIVAVEDLCQNLLVTGPDLSMRRKANERAANDENKNGNYNVSPRKTTVLEAHAEEFSSTLDENTSSNSTEDTNTSHSPSA</sequence>
<evidence type="ECO:0000256" key="9">
    <source>
        <dbReference type="ARBA" id="ARBA00023136"/>
    </source>
</evidence>
<dbReference type="Gene3D" id="1.10.287.70">
    <property type="match status" value="1"/>
</dbReference>
<dbReference type="PANTHER" id="PTHR10027">
    <property type="entry name" value="CALCIUM-ACTIVATED POTASSIUM CHANNEL ALPHA CHAIN"/>
    <property type="match status" value="1"/>
</dbReference>
<dbReference type="OrthoDB" id="257992at2759"/>
<feature type="compositionally biased region" description="Polar residues" evidence="12">
    <location>
        <begin position="657"/>
        <end position="666"/>
    </location>
</feature>
<dbReference type="EMBL" id="CAJNOC010001332">
    <property type="protein sequence ID" value="CAF0855597.1"/>
    <property type="molecule type" value="Genomic_DNA"/>
</dbReference>
<keyword evidence="2" id="KW-0813">Transport</keyword>
<evidence type="ECO:0000259" key="14">
    <source>
        <dbReference type="PROSITE" id="PS51201"/>
    </source>
</evidence>
<keyword evidence="8" id="KW-0406">Ion transport</keyword>
<keyword evidence="4 13" id="KW-0812">Transmembrane</keyword>
<evidence type="ECO:0000256" key="12">
    <source>
        <dbReference type="SAM" id="MobiDB-lite"/>
    </source>
</evidence>
<feature type="non-terminal residue" evidence="15">
    <location>
        <position position="1"/>
    </location>
</feature>
<dbReference type="GO" id="GO:0005228">
    <property type="term" value="F:intracellular sodium-activated potassium channel activity"/>
    <property type="evidence" value="ECO:0007669"/>
    <property type="project" value="TreeGrafter"/>
</dbReference>
<keyword evidence="9 13" id="KW-0472">Membrane</keyword>
<dbReference type="InterPro" id="IPR047871">
    <property type="entry name" value="K_chnl_Slo-like"/>
</dbReference>
<organism evidence="15 16">
    <name type="scientific">Brachionus calyciflorus</name>
    <dbReference type="NCBI Taxonomy" id="104777"/>
    <lineage>
        <taxon>Eukaryota</taxon>
        <taxon>Metazoa</taxon>
        <taxon>Spiralia</taxon>
        <taxon>Gnathifera</taxon>
        <taxon>Rotifera</taxon>
        <taxon>Eurotatoria</taxon>
        <taxon>Monogononta</taxon>
        <taxon>Pseudotrocha</taxon>
        <taxon>Ploima</taxon>
        <taxon>Brachionidae</taxon>
        <taxon>Brachionus</taxon>
    </lineage>
</organism>
<keyword evidence="3" id="KW-0633">Potassium transport</keyword>
<feature type="transmembrane region" description="Helical" evidence="13">
    <location>
        <begin position="241"/>
        <end position="259"/>
    </location>
</feature>
<keyword evidence="16" id="KW-1185">Reference proteome</keyword>
<evidence type="ECO:0000256" key="11">
    <source>
        <dbReference type="ARBA" id="ARBA00034430"/>
    </source>
</evidence>
<keyword evidence="5" id="KW-0631">Potassium channel</keyword>
<comment type="catalytic activity">
    <reaction evidence="11">
        <text>K(+)(in) = K(+)(out)</text>
        <dbReference type="Rhea" id="RHEA:29463"/>
        <dbReference type="ChEBI" id="CHEBI:29103"/>
    </reaction>
</comment>
<evidence type="ECO:0000256" key="2">
    <source>
        <dbReference type="ARBA" id="ARBA00022448"/>
    </source>
</evidence>
<feature type="domain" description="RCK N-terminal" evidence="14">
    <location>
        <begin position="313"/>
        <end position="448"/>
    </location>
</feature>
<proteinExistence type="predicted"/>
<evidence type="ECO:0000256" key="3">
    <source>
        <dbReference type="ARBA" id="ARBA00022538"/>
    </source>
</evidence>